<dbReference type="InterPro" id="IPR057739">
    <property type="entry name" value="Glyco_hydro_29_N"/>
</dbReference>
<comment type="function">
    <text evidence="1">Alpha-L-fucosidase is responsible for hydrolyzing the alpha-1,6-linked fucose joined to the reducing-end N-acetylglucosamine of the carbohydrate moieties of glycoproteins.</text>
</comment>
<evidence type="ECO:0000313" key="10">
    <source>
        <dbReference type="Proteomes" id="UP001196843"/>
    </source>
</evidence>
<evidence type="ECO:0000259" key="8">
    <source>
        <dbReference type="Pfam" id="PF01120"/>
    </source>
</evidence>
<dbReference type="Gene3D" id="3.20.20.80">
    <property type="entry name" value="Glycosidases"/>
    <property type="match status" value="1"/>
</dbReference>
<dbReference type="PRINTS" id="PR00741">
    <property type="entry name" value="GLHYDRLASE29"/>
</dbReference>
<evidence type="ECO:0000256" key="6">
    <source>
        <dbReference type="ARBA" id="ARBA00023295"/>
    </source>
</evidence>
<protein>
    <recommendedName>
        <fullName evidence="3">alpha-L-fucosidase</fullName>
        <ecNumber evidence="3">3.2.1.51</ecNumber>
    </recommendedName>
</protein>
<reference evidence="9 10" key="1">
    <citation type="journal article" date="2021" name="MBio">
        <title>Poor Competitiveness of Bradyrhizobium in Pigeon Pea Root Colonization in Indian Soils.</title>
        <authorList>
            <person name="Chalasani D."/>
            <person name="Basu A."/>
            <person name="Pullabhotla S.V.S.R.N."/>
            <person name="Jorrin B."/>
            <person name="Neal A.L."/>
            <person name="Poole P.S."/>
            <person name="Podile A.R."/>
            <person name="Tkacz A."/>
        </authorList>
    </citation>
    <scope>NUCLEOTIDE SEQUENCE [LARGE SCALE GENOMIC DNA]</scope>
    <source>
        <strain evidence="9 10">HU14</strain>
    </source>
</reference>
<comment type="caution">
    <text evidence="9">The sequence shown here is derived from an EMBL/GenBank/DDBJ whole genome shotgun (WGS) entry which is preliminary data.</text>
</comment>
<feature type="compositionally biased region" description="Basic residues" evidence="7">
    <location>
        <begin position="1"/>
        <end position="15"/>
    </location>
</feature>
<evidence type="ECO:0000256" key="3">
    <source>
        <dbReference type="ARBA" id="ARBA00012662"/>
    </source>
</evidence>
<feature type="domain" description="Glycoside hydrolase family 29 N-terminal" evidence="8">
    <location>
        <begin position="47"/>
        <end position="358"/>
    </location>
</feature>
<dbReference type="InterPro" id="IPR016286">
    <property type="entry name" value="FUC_metazoa-typ"/>
</dbReference>
<evidence type="ECO:0000256" key="5">
    <source>
        <dbReference type="ARBA" id="ARBA00022801"/>
    </source>
</evidence>
<dbReference type="InterPro" id="IPR000933">
    <property type="entry name" value="Glyco_hydro_29"/>
</dbReference>
<name>A0ABS7HKX0_9MICO</name>
<dbReference type="EMBL" id="JAEUAW010000002">
    <property type="protein sequence ID" value="MBW9092513.1"/>
    <property type="molecule type" value="Genomic_DNA"/>
</dbReference>
<keyword evidence="5" id="KW-0378">Hydrolase</keyword>
<keyword evidence="10" id="KW-1185">Reference proteome</keyword>
<dbReference type="SMART" id="SM00812">
    <property type="entry name" value="Alpha_L_fucos"/>
    <property type="match status" value="1"/>
</dbReference>
<dbReference type="Proteomes" id="UP001196843">
    <property type="component" value="Unassembled WGS sequence"/>
</dbReference>
<sequence length="465" mass="53274">MWTTRRSREHRRRARTGTPSSAGLQRSRRRKGLPVLDQPVDPEGRLTWFTQARFGMFVHWGLYSLAARHEWVQSREAQTEDEYRRYFEHFDPVDADIGAWVRDARDAGMKYVVLTAKHHDGFCLWNTRTTDFSAPHTPWGRDAVAEFVAACRAEGMRIGLYYSLIDWHHADFVIDELHPERDRDALARNAERDMSRYRDYMVAQLTELLTEYGAIDYLFFDYSYPDLRTDERFVGKGARDWNSERLLALCRRLQPRMLVNDRLGIHADFVTPEQYQPASRLEREGVAVAWEACQTLNGSWGYDAANTAFKSEDLLIRMLVDTVSKGGNMLLNVAPDGQGRLDEISRDTLSAIGGWHRLHSRAIVGAGTAELPLPLDARYTRRENRLYLHLFAWPFERIDLPGLGGRVGYAQFLHNAAEVPISRGDPSVNADLLTPQGADEDVLHLHLPAQKPKVAVPVIELFLEE</sequence>
<feature type="region of interest" description="Disordered" evidence="7">
    <location>
        <begin position="1"/>
        <end position="38"/>
    </location>
</feature>
<keyword evidence="6" id="KW-0326">Glycosidase</keyword>
<proteinExistence type="inferred from homology"/>
<evidence type="ECO:0000256" key="1">
    <source>
        <dbReference type="ARBA" id="ARBA00004071"/>
    </source>
</evidence>
<organism evidence="9 10">
    <name type="scientific">Microbacterium jejuense</name>
    <dbReference type="NCBI Taxonomy" id="1263637"/>
    <lineage>
        <taxon>Bacteria</taxon>
        <taxon>Bacillati</taxon>
        <taxon>Actinomycetota</taxon>
        <taxon>Actinomycetes</taxon>
        <taxon>Micrococcales</taxon>
        <taxon>Microbacteriaceae</taxon>
        <taxon>Microbacterium</taxon>
    </lineage>
</organism>
<evidence type="ECO:0000256" key="2">
    <source>
        <dbReference type="ARBA" id="ARBA00007951"/>
    </source>
</evidence>
<keyword evidence="4" id="KW-0732">Signal</keyword>
<dbReference type="Pfam" id="PF01120">
    <property type="entry name" value="Alpha_L_fucos"/>
    <property type="match status" value="1"/>
</dbReference>
<dbReference type="PANTHER" id="PTHR10030">
    <property type="entry name" value="ALPHA-L-FUCOSIDASE"/>
    <property type="match status" value="1"/>
</dbReference>
<accession>A0ABS7HKX0</accession>
<dbReference type="PANTHER" id="PTHR10030:SF37">
    <property type="entry name" value="ALPHA-L-FUCOSIDASE-RELATED"/>
    <property type="match status" value="1"/>
</dbReference>
<dbReference type="EC" id="3.2.1.51" evidence="3"/>
<evidence type="ECO:0000313" key="9">
    <source>
        <dbReference type="EMBL" id="MBW9092513.1"/>
    </source>
</evidence>
<gene>
    <name evidence="9" type="ORF">JNB62_02315</name>
</gene>
<comment type="similarity">
    <text evidence="2">Belongs to the glycosyl hydrolase 29 family.</text>
</comment>
<dbReference type="InterPro" id="IPR017853">
    <property type="entry name" value="GH"/>
</dbReference>
<evidence type="ECO:0000256" key="7">
    <source>
        <dbReference type="SAM" id="MobiDB-lite"/>
    </source>
</evidence>
<dbReference type="SUPFAM" id="SSF51445">
    <property type="entry name" value="(Trans)glycosidases"/>
    <property type="match status" value="1"/>
</dbReference>
<evidence type="ECO:0000256" key="4">
    <source>
        <dbReference type="ARBA" id="ARBA00022729"/>
    </source>
</evidence>